<proteinExistence type="predicted"/>
<keyword evidence="1" id="KW-0175">Coiled coil</keyword>
<reference evidence="2 3" key="1">
    <citation type="submission" date="2017-11" db="EMBL/GenBank/DDBJ databases">
        <title>The genome of Rhizophagus clarus HR1 reveals common genetic basis of auxotrophy among arbuscular mycorrhizal fungi.</title>
        <authorList>
            <person name="Kobayashi Y."/>
        </authorList>
    </citation>
    <scope>NUCLEOTIDE SEQUENCE [LARGE SCALE GENOMIC DNA]</scope>
    <source>
        <strain evidence="2 3">HR1</strain>
    </source>
</reference>
<evidence type="ECO:0000313" key="3">
    <source>
        <dbReference type="Proteomes" id="UP000247702"/>
    </source>
</evidence>
<protein>
    <submittedName>
        <fullName evidence="2">Uncharacterized protein</fullName>
    </submittedName>
</protein>
<keyword evidence="3" id="KW-1185">Reference proteome</keyword>
<dbReference type="AlphaFoldDB" id="A0A2Z6QZ68"/>
<name>A0A2Z6QZ68_9GLOM</name>
<evidence type="ECO:0000313" key="2">
    <source>
        <dbReference type="EMBL" id="GBB95483.1"/>
    </source>
</evidence>
<comment type="caution">
    <text evidence="2">The sequence shown here is derived from an EMBL/GenBank/DDBJ whole genome shotgun (WGS) entry which is preliminary data.</text>
</comment>
<sequence length="113" mass="13650">MQDIEREYRERISMNKKLRCENKDLKMQLQKVEKKLASMKEIERLENASEEEIVELKSKIFNLKSRLYQAKKNVQDKEKYISDLEKRLEESEEQVDRLQCQIKAISSRKNTPE</sequence>
<gene>
    <name evidence="2" type="ORF">RclHR1_25460004</name>
</gene>
<evidence type="ECO:0000256" key="1">
    <source>
        <dbReference type="SAM" id="Coils"/>
    </source>
</evidence>
<dbReference type="EMBL" id="BEXD01001720">
    <property type="protein sequence ID" value="GBB95483.1"/>
    <property type="molecule type" value="Genomic_DNA"/>
</dbReference>
<dbReference type="Gene3D" id="1.20.5.340">
    <property type="match status" value="1"/>
</dbReference>
<feature type="coiled-coil region" evidence="1">
    <location>
        <begin position="15"/>
        <end position="108"/>
    </location>
</feature>
<dbReference type="Proteomes" id="UP000247702">
    <property type="component" value="Unassembled WGS sequence"/>
</dbReference>
<organism evidence="2 3">
    <name type="scientific">Rhizophagus clarus</name>
    <dbReference type="NCBI Taxonomy" id="94130"/>
    <lineage>
        <taxon>Eukaryota</taxon>
        <taxon>Fungi</taxon>
        <taxon>Fungi incertae sedis</taxon>
        <taxon>Mucoromycota</taxon>
        <taxon>Glomeromycotina</taxon>
        <taxon>Glomeromycetes</taxon>
        <taxon>Glomerales</taxon>
        <taxon>Glomeraceae</taxon>
        <taxon>Rhizophagus</taxon>
    </lineage>
</organism>
<accession>A0A2Z6QZ68</accession>